<keyword evidence="1" id="KW-1133">Transmembrane helix</keyword>
<dbReference type="EMBL" id="PQVG01000006">
    <property type="protein sequence ID" value="POY38645.1"/>
    <property type="molecule type" value="Genomic_DNA"/>
</dbReference>
<feature type="transmembrane region" description="Helical" evidence="1">
    <location>
        <begin position="82"/>
        <end position="100"/>
    </location>
</feature>
<dbReference type="AlphaFoldDB" id="A0A2S5A7W5"/>
<feature type="transmembrane region" description="Helical" evidence="1">
    <location>
        <begin position="120"/>
        <end position="138"/>
    </location>
</feature>
<keyword evidence="3" id="KW-1185">Reference proteome</keyword>
<dbReference type="OrthoDB" id="1363399at2"/>
<name>A0A2S5A7W5_9FLAO</name>
<proteinExistence type="predicted"/>
<comment type="caution">
    <text evidence="2">The sequence shown here is derived from an EMBL/GenBank/DDBJ whole genome shotgun (WGS) entry which is preliminary data.</text>
</comment>
<evidence type="ECO:0000313" key="3">
    <source>
        <dbReference type="Proteomes" id="UP000237310"/>
    </source>
</evidence>
<accession>A0A2S5A7W5</accession>
<sequence>MTKKNIKIYTITSFTVIFLISLTQNAIVVSKDFHNENVSSINLFLSGAFGWILGGLLESIIWLANPFAFLTIVFLWKNNKKAMSTVSASLFLSICFSFWNEILQSGSGRNDAIAHLDKGYYLWLLSIIVLAIGTFLYFKKANGLKK</sequence>
<keyword evidence="1" id="KW-0472">Membrane</keyword>
<dbReference type="Proteomes" id="UP000237310">
    <property type="component" value="Unassembled WGS sequence"/>
</dbReference>
<organism evidence="2 3">
    <name type="scientific">Flavobacterium alvei</name>
    <dbReference type="NCBI Taxonomy" id="2080416"/>
    <lineage>
        <taxon>Bacteria</taxon>
        <taxon>Pseudomonadati</taxon>
        <taxon>Bacteroidota</taxon>
        <taxon>Flavobacteriia</taxon>
        <taxon>Flavobacteriales</taxon>
        <taxon>Flavobacteriaceae</taxon>
        <taxon>Flavobacterium</taxon>
    </lineage>
</organism>
<protein>
    <submittedName>
        <fullName evidence="2">Uncharacterized protein</fullName>
    </submittedName>
</protein>
<feature type="transmembrane region" description="Helical" evidence="1">
    <location>
        <begin position="49"/>
        <end position="75"/>
    </location>
</feature>
<reference evidence="2 3" key="1">
    <citation type="submission" date="2018-01" db="EMBL/GenBank/DDBJ databases">
        <authorList>
            <person name="Gaut B.S."/>
            <person name="Morton B.R."/>
            <person name="Clegg M.T."/>
            <person name="Duvall M.R."/>
        </authorList>
    </citation>
    <scope>NUCLEOTIDE SEQUENCE [LARGE SCALE GENOMIC DNA]</scope>
    <source>
        <strain evidence="2 3">HR-AY</strain>
    </source>
</reference>
<evidence type="ECO:0000256" key="1">
    <source>
        <dbReference type="SAM" id="Phobius"/>
    </source>
</evidence>
<evidence type="ECO:0000313" key="2">
    <source>
        <dbReference type="EMBL" id="POY38645.1"/>
    </source>
</evidence>
<keyword evidence="1" id="KW-0812">Transmembrane</keyword>
<dbReference type="RefSeq" id="WP_103806220.1">
    <property type="nucleotide sequence ID" value="NZ_PQVG01000006.1"/>
</dbReference>
<gene>
    <name evidence="2" type="ORF">C3L50_10910</name>
</gene>